<keyword evidence="2" id="KW-1185">Reference proteome</keyword>
<comment type="caution">
    <text evidence="1">The sequence shown here is derived from an EMBL/GenBank/DDBJ whole genome shotgun (WGS) entry which is preliminary data.</text>
</comment>
<accession>A0ABT7P601</accession>
<gene>
    <name evidence="1" type="ORF">QRB35_22030</name>
</gene>
<dbReference type="Proteomes" id="UP001529272">
    <property type="component" value="Unassembled WGS sequence"/>
</dbReference>
<reference evidence="1" key="2">
    <citation type="submission" date="2023-06" db="EMBL/GenBank/DDBJ databases">
        <authorList>
            <person name="Spilker T."/>
        </authorList>
    </citation>
    <scope>NUCLEOTIDE SEQUENCE</scope>
    <source>
        <strain evidence="1">FLAC1071</strain>
    </source>
</reference>
<proteinExistence type="predicted"/>
<dbReference type="EMBL" id="JASZZX010000025">
    <property type="protein sequence ID" value="MDM3928693.1"/>
    <property type="molecule type" value="Genomic_DNA"/>
</dbReference>
<evidence type="ECO:0000313" key="1">
    <source>
        <dbReference type="EMBL" id="MDM3928693.1"/>
    </source>
</evidence>
<protein>
    <submittedName>
        <fullName evidence="1">Uncharacterized protein</fullName>
    </submittedName>
</protein>
<evidence type="ECO:0000313" key="2">
    <source>
        <dbReference type="Proteomes" id="UP001529272"/>
    </source>
</evidence>
<organism evidence="1 2">
    <name type="scientific">Mycobacterium intracellulare subsp. chimaera</name>
    <dbReference type="NCBI Taxonomy" id="222805"/>
    <lineage>
        <taxon>Bacteria</taxon>
        <taxon>Bacillati</taxon>
        <taxon>Actinomycetota</taxon>
        <taxon>Actinomycetes</taxon>
        <taxon>Mycobacteriales</taxon>
        <taxon>Mycobacteriaceae</taxon>
        <taxon>Mycobacterium</taxon>
        <taxon>Mycobacterium avium complex (MAC)</taxon>
    </lineage>
</organism>
<name>A0ABT7P601_MYCIT</name>
<reference evidence="1" key="1">
    <citation type="submission" date="2023-06" db="EMBL/GenBank/DDBJ databases">
        <title>Itaconate inhibition of nontuberculous mycobacteria.</title>
        <authorList>
            <person name="Breen P."/>
            <person name="Zimbric M."/>
            <person name="Caverly L."/>
        </authorList>
    </citation>
    <scope>NUCLEOTIDE SEQUENCE</scope>
    <source>
        <strain evidence="1">FLAC1071</strain>
    </source>
</reference>
<dbReference type="RefSeq" id="WP_069954188.1">
    <property type="nucleotide sequence ID" value="NZ_JASZZX010000025.1"/>
</dbReference>
<sequence>MPDYYPRISRRPGNLIFNHEDGTVWANYLLRGINTDPYQPGRIEACQDHNAALFNALSRLPAADFLLLGIKAQTPPDVIMARCADGIPGIEQPGRYPELEAQFNSLHQRILAGEHAEYQRIFWLSIGFPTHQSWRDKLLSSFAVVDPHRRVDERIVRDLEKRYFQALPRQFRPIRTTESHVRWVFDRARQRGITVPFLPDPVTTRAVVDDNPRSFAQIHINKNADTDSLLESLANRVADEDPSTMLDVKDKGWVKVLQDNFRSTRWGRMLSISNVETRNADFPDGYTSYQVQMGISQYPSVETFDINTFTYLVDQETGTDADFALRFHFDQEALSKRGMRKAMRELNAEAQANIRDEFDDEEYGDRRGEMRDFRHTARREPDPRGMKVAALFSFAHQNREFLAERIAALGEHFTNHGFTPFFPVGGQFELWKAMMPGSSCPPAVEDFKQTTTVNLFSAYMPVRRTVLGDAVGVPIAKNKENALGQIVHWDIFNASDKGNASETITGAKNKGKSYLIKKKLGFLVDARCVVHIIDQSDHGEYTVYAQSLTRTEIVDVFGGVDATGKRTSLDVLKCCPPEAASWLFLELWLPLLELGRKTEEASLLATLVEPRYRSDHRIGSTRALMYHLEHAIGSEVSRKLVIAFNFWARQPYTHAFIDPIIDGKVVEHAPFNATALAVVFRTHKLNVHRGTEKSKPTDAQEFAAMAYTAIARMTTLRFNSIKEPCVLIGDEMHFQKGSDVLLELVERPDRVGRRANNWFIAGAQLAQDYDEHYALVKRKTLLGQETRDNAAAALAYGDLPPTERLVHTMVSETSPLDPDNNNMPLEGRAGEGWHNDGANIGRIQVLPMLLAHRRRFADTTASRIIRETDLPASASSRHSNVTVAQ</sequence>